<dbReference type="SMART" id="SM01103">
    <property type="entry name" value="CRS1_YhbY"/>
    <property type="match status" value="3"/>
</dbReference>
<feature type="region of interest" description="Disordered" evidence="12">
    <location>
        <begin position="86"/>
        <end position="131"/>
    </location>
</feature>
<dbReference type="OrthoDB" id="551352at2759"/>
<comment type="subcellular location">
    <subcellularLocation>
        <location evidence="1">Plastid</location>
        <location evidence="1">Chloroplast</location>
    </subcellularLocation>
</comment>
<dbReference type="Proteomes" id="UP000230069">
    <property type="component" value="Unassembled WGS sequence"/>
</dbReference>
<dbReference type="FunFam" id="3.30.110.60:FF:000002">
    <property type="entry name" value="CRS2-associated factor 1, chloroplastic"/>
    <property type="match status" value="2"/>
</dbReference>
<protein>
    <recommendedName>
        <fullName evidence="13">CRM domain-containing protein</fullName>
    </recommendedName>
</protein>
<sequence length="899" mass="102378">MATSLSPNPSISSSSFLLFQTIRISSNSFRTLKVKTHCSCSYQTIEAENLKPNNLNVVSLIPTKKKTKQKLKPSFYEQIRDKWSHKIGSQRQKLPWQEKEEQKQEEEVRKENERQYSELSEGNGENPLLDDPVSLSLRNHLSSAPWISRSKLKTPHFDSKPELFDEVSEFNGKSKAFKRVSKPELVQKNSFSDSDEVLEESIKGVYVVNGEIEEEQRFERVSNSFNKVSESPFELEDEEKTMDFFYEIDDSGQGDISFKDLTRENGSIELPWESQNSMDKKWRSKAEVAEKTIPEAELKRLRNISLRMLERIKVGASGVTQALVDKIHDKWKREEVVKLKFEGPPACNMKRTHEALESRTGGLVIWRSGSSLVLYRGMAYKLPCVQQYTKLSQANTNISRTLKDSSADVAGNVKLNVAARTKESPGTSTKSSKNSSKESMDIGELNNLLNELGPRFIDWSGPEPLPVDADLLPSLVPGYTPPFRLLPYRVRSGLGNKQMTTYRRLARTMPPHFALGRNRELQGLALAMVKLWERNAIAKIAIKRGVLNTRNERMAEELKRLTGGVLLSRNKEYIVFYRGNDFLSPSVTEALVERKKLVEVQQEGEEIARERASALLVSNAKATKGPLVAGTLAETLAAKSRWGNEPTSEDMEKLKRDFATAKHASLVRYLEKKIARAQDKINKAEKALRKVQESLIPTELPSDLEIITDEERVLYRRMGLSMKGFLLVGRREVFDGTVENIHLHWKHHELVKVIVRGKNFPQVKHIAISLEAESGGLLVSVDKTNKGYAIIIYRGKNYQRPQTMRPKNLLTKRQALARSIELQRREALIHHISDVRKKIELIKSELDHIEAGKEAGEQYDTRLSDAYSSDDDFEDEGEEAYLETYSEEYTPTEGLSYKR</sequence>
<evidence type="ECO:0000256" key="12">
    <source>
        <dbReference type="SAM" id="MobiDB-lite"/>
    </source>
</evidence>
<evidence type="ECO:0000256" key="7">
    <source>
        <dbReference type="ARBA" id="ARBA00022946"/>
    </source>
</evidence>
<evidence type="ECO:0000256" key="10">
    <source>
        <dbReference type="PROSITE-ProRule" id="PRU00626"/>
    </source>
</evidence>
<name>A0A2G5DHH9_AQUCA</name>
<evidence type="ECO:0000256" key="9">
    <source>
        <dbReference type="ARBA" id="ARBA00023274"/>
    </source>
</evidence>
<keyword evidence="4" id="KW-0507">mRNA processing</keyword>
<keyword evidence="11" id="KW-0175">Coiled coil</keyword>
<evidence type="ECO:0000256" key="11">
    <source>
        <dbReference type="SAM" id="Coils"/>
    </source>
</evidence>
<reference evidence="14 15" key="1">
    <citation type="submission" date="2017-09" db="EMBL/GenBank/DDBJ databases">
        <title>WGS assembly of Aquilegia coerulea Goldsmith.</title>
        <authorList>
            <person name="Hodges S."/>
            <person name="Kramer E."/>
            <person name="Nordborg M."/>
            <person name="Tomkins J."/>
            <person name="Borevitz J."/>
            <person name="Derieg N."/>
            <person name="Yan J."/>
            <person name="Mihaltcheva S."/>
            <person name="Hayes R.D."/>
            <person name="Rokhsar D."/>
        </authorList>
    </citation>
    <scope>NUCLEOTIDE SEQUENCE [LARGE SCALE GENOMIC DNA]</scope>
    <source>
        <strain evidence="15">cv. Goldsmith</strain>
    </source>
</reference>
<feature type="compositionally biased region" description="Acidic residues" evidence="12">
    <location>
        <begin position="868"/>
        <end position="881"/>
    </location>
</feature>
<keyword evidence="3" id="KW-0934">Plastid</keyword>
<feature type="domain" description="CRM" evidence="13">
    <location>
        <begin position="705"/>
        <end position="805"/>
    </location>
</feature>
<accession>A0A2G5DHH9</accession>
<keyword evidence="6 10" id="KW-0694">RNA-binding</keyword>
<dbReference type="PANTHER" id="PTHR31846">
    <property type="entry name" value="CRS1 / YHBY (CRM) DOMAIN-CONTAINING PROTEIN"/>
    <property type="match status" value="1"/>
</dbReference>
<keyword evidence="15" id="KW-1185">Reference proteome</keyword>
<dbReference type="InterPro" id="IPR045278">
    <property type="entry name" value="CRS1/CFM2/CFM3"/>
</dbReference>
<dbReference type="InterPro" id="IPR001890">
    <property type="entry name" value="RNA-binding_CRM"/>
</dbReference>
<evidence type="ECO:0000259" key="13">
    <source>
        <dbReference type="PROSITE" id="PS51295"/>
    </source>
</evidence>
<dbReference type="InParanoid" id="A0A2G5DHH9"/>
<feature type="coiled-coil region" evidence="11">
    <location>
        <begin position="667"/>
        <end position="694"/>
    </location>
</feature>
<dbReference type="GO" id="GO:1990904">
    <property type="term" value="C:ribonucleoprotein complex"/>
    <property type="evidence" value="ECO:0007669"/>
    <property type="project" value="UniProtKB-KW"/>
</dbReference>
<dbReference type="EMBL" id="KZ305037">
    <property type="protein sequence ID" value="PIA42979.1"/>
    <property type="molecule type" value="Genomic_DNA"/>
</dbReference>
<keyword evidence="2" id="KW-0150">Chloroplast</keyword>
<evidence type="ECO:0000256" key="3">
    <source>
        <dbReference type="ARBA" id="ARBA00022640"/>
    </source>
</evidence>
<evidence type="ECO:0000256" key="8">
    <source>
        <dbReference type="ARBA" id="ARBA00023187"/>
    </source>
</evidence>
<evidence type="ECO:0000256" key="4">
    <source>
        <dbReference type="ARBA" id="ARBA00022664"/>
    </source>
</evidence>
<feature type="compositionally biased region" description="Basic and acidic residues" evidence="12">
    <location>
        <begin position="96"/>
        <end position="116"/>
    </location>
</feature>
<feature type="region of interest" description="Disordered" evidence="12">
    <location>
        <begin position="419"/>
        <end position="440"/>
    </location>
</feature>
<feature type="domain" description="CRM" evidence="13">
    <location>
        <begin position="492"/>
        <end position="589"/>
    </location>
</feature>
<dbReference type="Gene3D" id="3.30.110.60">
    <property type="entry name" value="YhbY-like"/>
    <property type="match status" value="3"/>
</dbReference>
<feature type="region of interest" description="Disordered" evidence="12">
    <location>
        <begin position="865"/>
        <end position="899"/>
    </location>
</feature>
<organism evidence="14 15">
    <name type="scientific">Aquilegia coerulea</name>
    <name type="common">Rocky mountain columbine</name>
    <dbReference type="NCBI Taxonomy" id="218851"/>
    <lineage>
        <taxon>Eukaryota</taxon>
        <taxon>Viridiplantae</taxon>
        <taxon>Streptophyta</taxon>
        <taxon>Embryophyta</taxon>
        <taxon>Tracheophyta</taxon>
        <taxon>Spermatophyta</taxon>
        <taxon>Magnoliopsida</taxon>
        <taxon>Ranunculales</taxon>
        <taxon>Ranunculaceae</taxon>
        <taxon>Thalictroideae</taxon>
        <taxon>Aquilegia</taxon>
    </lineage>
</organism>
<evidence type="ECO:0000256" key="5">
    <source>
        <dbReference type="ARBA" id="ARBA00022737"/>
    </source>
</evidence>
<dbReference type="AlphaFoldDB" id="A0A2G5DHH9"/>
<evidence type="ECO:0000313" key="14">
    <source>
        <dbReference type="EMBL" id="PIA42979.1"/>
    </source>
</evidence>
<dbReference type="InterPro" id="IPR035920">
    <property type="entry name" value="YhbY-like_sf"/>
</dbReference>
<proteinExistence type="predicted"/>
<evidence type="ECO:0000256" key="2">
    <source>
        <dbReference type="ARBA" id="ARBA00022528"/>
    </source>
</evidence>
<evidence type="ECO:0000256" key="1">
    <source>
        <dbReference type="ARBA" id="ARBA00004229"/>
    </source>
</evidence>
<dbReference type="GO" id="GO:0000373">
    <property type="term" value="P:Group II intron splicing"/>
    <property type="evidence" value="ECO:0007669"/>
    <property type="project" value="UniProtKB-ARBA"/>
</dbReference>
<feature type="domain" description="CRM" evidence="13">
    <location>
        <begin position="291"/>
        <end position="387"/>
    </location>
</feature>
<dbReference type="Pfam" id="PF01985">
    <property type="entry name" value="CRS1_YhbY"/>
    <property type="match status" value="3"/>
</dbReference>
<dbReference type="PANTHER" id="PTHR31846:SF7">
    <property type="entry name" value="CRS1 _ YHBY (CRM) DOMAIN-CONTAINING PROTEIN"/>
    <property type="match status" value="1"/>
</dbReference>
<gene>
    <name evidence="14" type="ORF">AQUCO_02000436v1</name>
</gene>
<keyword evidence="9" id="KW-0687">Ribonucleoprotein</keyword>
<dbReference type="GO" id="GO:0009507">
    <property type="term" value="C:chloroplast"/>
    <property type="evidence" value="ECO:0007669"/>
    <property type="project" value="UniProtKB-SubCell"/>
</dbReference>
<keyword evidence="7" id="KW-0809">Transit peptide</keyword>
<keyword evidence="5" id="KW-0677">Repeat</keyword>
<keyword evidence="8" id="KW-0508">mRNA splicing</keyword>
<dbReference type="GO" id="GO:0006397">
    <property type="term" value="P:mRNA processing"/>
    <property type="evidence" value="ECO:0007669"/>
    <property type="project" value="UniProtKB-KW"/>
</dbReference>
<dbReference type="GO" id="GO:0003729">
    <property type="term" value="F:mRNA binding"/>
    <property type="evidence" value="ECO:0007669"/>
    <property type="project" value="InterPro"/>
</dbReference>
<dbReference type="SUPFAM" id="SSF75471">
    <property type="entry name" value="YhbY-like"/>
    <property type="match status" value="3"/>
</dbReference>
<dbReference type="FunCoup" id="A0A2G5DHH9">
    <property type="interactions" value="1230"/>
</dbReference>
<dbReference type="STRING" id="218851.A0A2G5DHH9"/>
<evidence type="ECO:0000313" key="15">
    <source>
        <dbReference type="Proteomes" id="UP000230069"/>
    </source>
</evidence>
<evidence type="ECO:0000256" key="6">
    <source>
        <dbReference type="ARBA" id="ARBA00022884"/>
    </source>
</evidence>
<dbReference type="PROSITE" id="PS51295">
    <property type="entry name" value="CRM"/>
    <property type="match status" value="3"/>
</dbReference>